<dbReference type="GO" id="GO:0005524">
    <property type="term" value="F:ATP binding"/>
    <property type="evidence" value="ECO:0007669"/>
    <property type="project" value="UniProtKB-KW"/>
</dbReference>
<feature type="transmembrane region" description="Helical" evidence="8">
    <location>
        <begin position="438"/>
        <end position="459"/>
    </location>
</feature>
<evidence type="ECO:0000256" key="6">
    <source>
        <dbReference type="ARBA" id="ARBA00022989"/>
    </source>
</evidence>
<dbReference type="InterPro" id="IPR027417">
    <property type="entry name" value="P-loop_NTPase"/>
</dbReference>
<keyword evidence="2" id="KW-0813">Transport</keyword>
<dbReference type="SUPFAM" id="SSF52540">
    <property type="entry name" value="P-loop containing nucleoside triphosphate hydrolases"/>
    <property type="match status" value="2"/>
</dbReference>
<evidence type="ECO:0000256" key="8">
    <source>
        <dbReference type="SAM" id="Phobius"/>
    </source>
</evidence>
<feature type="domain" description="ABC transporter" evidence="9">
    <location>
        <begin position="742"/>
        <end position="992"/>
    </location>
</feature>
<dbReference type="InterPro" id="IPR003439">
    <property type="entry name" value="ABC_transporter-like_ATP-bd"/>
</dbReference>
<comment type="subcellular location">
    <subcellularLocation>
        <location evidence="1">Membrane</location>
        <topology evidence="1">Multi-pass membrane protein</topology>
    </subcellularLocation>
</comment>
<dbReference type="InterPro" id="IPR050352">
    <property type="entry name" value="ABCG_transporters"/>
</dbReference>
<dbReference type="EMBL" id="CAACVR010000006">
    <property type="protein sequence ID" value="VEU20699.1"/>
    <property type="molecule type" value="Genomic_DNA"/>
</dbReference>
<evidence type="ECO:0000256" key="2">
    <source>
        <dbReference type="ARBA" id="ARBA00022448"/>
    </source>
</evidence>
<evidence type="ECO:0000259" key="9">
    <source>
        <dbReference type="PROSITE" id="PS50893"/>
    </source>
</evidence>
<sequence>MKPIEDANSRGVFDVSPEVSTQIYGEAKDIVRDTSDISSSNELNMGEKYQGKHDMDIETDTHISFTRTRRVSIQVRNLSIGSRLSSGSFSFGQRALKWLSFGHKSTAPVDIESNTSIKTILHPMSFDIPCNSMTCIIGGSGSGKTTLLNCLANRQFSKSSLFKSGDIRYNNEDNLSKIRHAYVIQQDILIPTLTCFETLIYAAELKLPKLTSKRERARLVHEIILELGLKECASTLVGNHSRKGLSGGERRRLSVALQLVSNPSLLFLDEPTTGLDSYNAYLLCLTLKRLCKRMNKTIIMSIHQPRADIFKLFDRVLILSQGNLCYGDSYDNVFSHFDSIGYPIPELKVNPADFLVDQTTVDTRTFDNEQESLKRMTEISGKWKERMKNMGQMEKVEEDDEEVAQKNVIFQEIGRAPFFREVGIHFRRNLRLQMRDPLGTASVLLEALALGLITGWIFFKPGTTPEGIRSLESSLYMSSTLMCYLYSLFEAYRLCQMDLRIFDRERMEGCISIPGFLLGRRLSKLLTEDLAIPFLYSITAYFMIGLRTDSATYFWKYFAGMLIFNLNTMAVGMLASSLSRDVSISTLICNLNFTFQTMTNGMFVNARQLPVYVRWCKYAAYQWYSFGYLISNEFTNFGSDCFSKNANNPEQQELCYTSSGAYILQQLGFWPNWNALPICVVLAFFLGAYILAGLVLYLMPVDISMGKQVKSLNNISNRENYMDVAEMGKASTNSHDGVAVKIRDINLAVSSKMGKVQKTILQNVNADFQACKLNIIMGPSGSGKTSLLNLISGRLASNLATSYLTSGQIFFNEFAVSDFSVVKPLCSYVTQEDDNLLSSLTVEETLSYAARLRLSKAKLSKKQRNEIVDRIILQMGLRDCANTLVGNQLIKGISGGEKRRLAIAIQLLSSPKILFLDEPTSGLDAFTASSIIECLDNLATHGTTVIMTIHQPRTLDQFGTIMLMAKGGRVAFDGTQDELIRHFTKMGFPVPKFTNLGDFVIDLISYNTVSQKVESRTRARVEYILDHWEDQLRIPEDTVFVDSKERLRKEFRSFVKEPASFLVGFSVLTQRQWVGLVRDKNIIIARSTQVVGMGVILALFFARLKHDLAGIQNRFGIIQQMVSLYFCGMLNNMAGYPKERDYFYDEFNDDVVSIPSFFFSYLSIEVPFEVFPCLIFTVLMVFAVGFQYQVGLFFGIFYTTVLVVNAGESLGISFNTVLDHPGFSLTIISIFCSIAVCMSGLLAMTLGSFLKAMNYLSPPHYCVMIISNLVFTKDLKFYCTPDEANADGSCSVANGHDVLVEYNLGVNMKLYFVLMAVICIIHRAISFLFLQVKLTKITIKKTHKA</sequence>
<gene>
    <name evidence="10" type="ORF">BRENAR_LOCUS1434</name>
</gene>
<feature type="transmembrane region" description="Helical" evidence="8">
    <location>
        <begin position="1223"/>
        <end position="1250"/>
    </location>
</feature>
<organism evidence="10 11">
    <name type="scientific">Brettanomyces naardenensis</name>
    <name type="common">Yeast</name>
    <dbReference type="NCBI Taxonomy" id="13370"/>
    <lineage>
        <taxon>Eukaryota</taxon>
        <taxon>Fungi</taxon>
        <taxon>Dikarya</taxon>
        <taxon>Ascomycota</taxon>
        <taxon>Saccharomycotina</taxon>
        <taxon>Pichiomycetes</taxon>
        <taxon>Pichiales</taxon>
        <taxon>Pichiaceae</taxon>
        <taxon>Brettanomyces</taxon>
    </lineage>
</organism>
<evidence type="ECO:0000256" key="5">
    <source>
        <dbReference type="ARBA" id="ARBA00022840"/>
    </source>
</evidence>
<feature type="transmembrane region" description="Helical" evidence="8">
    <location>
        <begin position="1310"/>
        <end position="1330"/>
    </location>
</feature>
<dbReference type="Proteomes" id="UP000290900">
    <property type="component" value="Unassembled WGS sequence"/>
</dbReference>
<dbReference type="InterPro" id="IPR013525">
    <property type="entry name" value="ABC2_TM"/>
</dbReference>
<reference evidence="10 11" key="1">
    <citation type="submission" date="2018-12" db="EMBL/GenBank/DDBJ databases">
        <authorList>
            <person name="Tiukova I."/>
            <person name="Dainat J."/>
        </authorList>
    </citation>
    <scope>NUCLEOTIDE SEQUENCE [LARGE SCALE GENOMIC DNA]</scope>
</reference>
<feature type="transmembrane region" description="Helical" evidence="8">
    <location>
        <begin position="554"/>
        <end position="575"/>
    </location>
</feature>
<dbReference type="InterPro" id="IPR017871">
    <property type="entry name" value="ABC_transporter-like_CS"/>
</dbReference>
<dbReference type="PANTHER" id="PTHR48041">
    <property type="entry name" value="ABC TRANSPORTER G FAMILY MEMBER 28"/>
    <property type="match status" value="1"/>
</dbReference>
<dbReference type="GO" id="GO:0016020">
    <property type="term" value="C:membrane"/>
    <property type="evidence" value="ECO:0007669"/>
    <property type="project" value="UniProtKB-SubCell"/>
</dbReference>
<dbReference type="Pfam" id="PF01061">
    <property type="entry name" value="ABC2_membrane"/>
    <property type="match status" value="2"/>
</dbReference>
<feature type="transmembrane region" description="Helical" evidence="8">
    <location>
        <begin position="1192"/>
        <end position="1211"/>
    </location>
</feature>
<protein>
    <submittedName>
        <fullName evidence="10">DEKNAAC101617</fullName>
    </submittedName>
</protein>
<dbReference type="InterPro" id="IPR003593">
    <property type="entry name" value="AAA+_ATPase"/>
</dbReference>
<dbReference type="GO" id="GO:0016887">
    <property type="term" value="F:ATP hydrolysis activity"/>
    <property type="evidence" value="ECO:0007669"/>
    <property type="project" value="InterPro"/>
</dbReference>
<feature type="transmembrane region" description="Helical" evidence="8">
    <location>
        <begin position="675"/>
        <end position="699"/>
    </location>
</feature>
<keyword evidence="5" id="KW-0067">ATP-binding</keyword>
<evidence type="ECO:0000256" key="7">
    <source>
        <dbReference type="ARBA" id="ARBA00023136"/>
    </source>
</evidence>
<dbReference type="PROSITE" id="PS50893">
    <property type="entry name" value="ABC_TRANSPORTER_2"/>
    <property type="match status" value="2"/>
</dbReference>
<evidence type="ECO:0000313" key="10">
    <source>
        <dbReference type="EMBL" id="VEU20699.1"/>
    </source>
</evidence>
<keyword evidence="4" id="KW-0547">Nucleotide-binding</keyword>
<dbReference type="PROSITE" id="PS00211">
    <property type="entry name" value="ABC_TRANSPORTER_1"/>
    <property type="match status" value="2"/>
</dbReference>
<evidence type="ECO:0000256" key="4">
    <source>
        <dbReference type="ARBA" id="ARBA00022741"/>
    </source>
</evidence>
<dbReference type="InterPro" id="IPR043926">
    <property type="entry name" value="ABCG_dom"/>
</dbReference>
<feature type="domain" description="ABC transporter" evidence="9">
    <location>
        <begin position="106"/>
        <end position="346"/>
    </location>
</feature>
<dbReference type="SMART" id="SM00382">
    <property type="entry name" value="AAA"/>
    <property type="match status" value="2"/>
</dbReference>
<dbReference type="STRING" id="13370.A0A448YIE2"/>
<evidence type="ECO:0000256" key="3">
    <source>
        <dbReference type="ARBA" id="ARBA00022692"/>
    </source>
</evidence>
<feature type="transmembrane region" description="Helical" evidence="8">
    <location>
        <begin position="1083"/>
        <end position="1104"/>
    </location>
</feature>
<dbReference type="PANTHER" id="PTHR48041:SF119">
    <property type="entry name" value="ROA1P"/>
    <property type="match status" value="1"/>
</dbReference>
<keyword evidence="6 8" id="KW-1133">Transmembrane helix</keyword>
<feature type="transmembrane region" description="Helical" evidence="8">
    <location>
        <begin position="530"/>
        <end position="548"/>
    </location>
</feature>
<dbReference type="Pfam" id="PF19055">
    <property type="entry name" value="ABC2_membrane_7"/>
    <property type="match status" value="1"/>
</dbReference>
<dbReference type="GO" id="GO:0140359">
    <property type="term" value="F:ABC-type transporter activity"/>
    <property type="evidence" value="ECO:0007669"/>
    <property type="project" value="InterPro"/>
</dbReference>
<accession>A0A448YIE2</accession>
<proteinExistence type="predicted"/>
<name>A0A448YIE2_BRENA</name>
<keyword evidence="3 8" id="KW-0812">Transmembrane</keyword>
<dbReference type="FunCoup" id="A0A448YIE2">
    <property type="interactions" value="75"/>
</dbReference>
<keyword evidence="11" id="KW-1185">Reference proteome</keyword>
<dbReference type="InParanoid" id="A0A448YIE2"/>
<evidence type="ECO:0000256" key="1">
    <source>
        <dbReference type="ARBA" id="ARBA00004141"/>
    </source>
</evidence>
<dbReference type="Pfam" id="PF00005">
    <property type="entry name" value="ABC_tran"/>
    <property type="match status" value="2"/>
</dbReference>
<dbReference type="Gene3D" id="3.40.50.300">
    <property type="entry name" value="P-loop containing nucleotide triphosphate hydrolases"/>
    <property type="match status" value="2"/>
</dbReference>
<dbReference type="OrthoDB" id="66620at2759"/>
<evidence type="ECO:0000313" key="11">
    <source>
        <dbReference type="Proteomes" id="UP000290900"/>
    </source>
</evidence>
<keyword evidence="7 8" id="KW-0472">Membrane</keyword>
<feature type="transmembrane region" description="Helical" evidence="8">
    <location>
        <begin position="1166"/>
        <end position="1186"/>
    </location>
</feature>